<dbReference type="Pfam" id="PF00384">
    <property type="entry name" value="Molybdopterin"/>
    <property type="match status" value="1"/>
</dbReference>
<dbReference type="CDD" id="cd02772">
    <property type="entry name" value="MopB_NDH-1_NuoG2"/>
    <property type="match status" value="1"/>
</dbReference>
<dbReference type="FunFam" id="3.10.20.740:FF:000001">
    <property type="entry name" value="NADH-quinone oxidoreductase subunit G"/>
    <property type="match status" value="1"/>
</dbReference>
<dbReference type="GO" id="GO:0051539">
    <property type="term" value="F:4 iron, 4 sulfur cluster binding"/>
    <property type="evidence" value="ECO:0007669"/>
    <property type="project" value="UniProtKB-KW"/>
</dbReference>
<dbReference type="GO" id="GO:0046872">
    <property type="term" value="F:metal ion binding"/>
    <property type="evidence" value="ECO:0007669"/>
    <property type="project" value="UniProtKB-KW"/>
</dbReference>
<evidence type="ECO:0000256" key="4">
    <source>
        <dbReference type="ARBA" id="ARBA00022723"/>
    </source>
</evidence>
<dbReference type="EC" id="1.6.5.3" evidence="13"/>
<evidence type="ECO:0000259" key="12">
    <source>
        <dbReference type="PROSITE" id="PS51839"/>
    </source>
</evidence>
<keyword evidence="8" id="KW-0520">NAD</keyword>
<evidence type="ECO:0000259" key="10">
    <source>
        <dbReference type="PROSITE" id="PS51085"/>
    </source>
</evidence>
<dbReference type="AlphaFoldDB" id="A0A3B0Z9J9"/>
<keyword evidence="3" id="KW-0004">4Fe-4S</keyword>
<protein>
    <submittedName>
        <fullName evidence="13">NADH-ubiquinone oxidoreductase chain G</fullName>
        <ecNumber evidence="13">1.6.5.3</ecNumber>
    </submittedName>
</protein>
<dbReference type="Gene3D" id="3.10.20.740">
    <property type="match status" value="1"/>
</dbReference>
<dbReference type="NCBIfam" id="TIGR01973">
    <property type="entry name" value="NuoG"/>
    <property type="match status" value="1"/>
</dbReference>
<dbReference type="SUPFAM" id="SSF54862">
    <property type="entry name" value="4Fe-4S ferredoxins"/>
    <property type="match status" value="1"/>
</dbReference>
<evidence type="ECO:0000256" key="6">
    <source>
        <dbReference type="ARBA" id="ARBA00023004"/>
    </source>
</evidence>
<dbReference type="InterPro" id="IPR000283">
    <property type="entry name" value="NADH_UbQ_OxRdtase_75kDa_su_CS"/>
</dbReference>
<dbReference type="InterPro" id="IPR050123">
    <property type="entry name" value="Prok_molybdopt-oxidoreductase"/>
</dbReference>
<evidence type="ECO:0000256" key="9">
    <source>
        <dbReference type="ARBA" id="ARBA00034078"/>
    </source>
</evidence>
<dbReference type="GO" id="GO:0016020">
    <property type="term" value="C:membrane"/>
    <property type="evidence" value="ECO:0007669"/>
    <property type="project" value="InterPro"/>
</dbReference>
<feature type="domain" description="2Fe-2S ferredoxin-type" evidence="10">
    <location>
        <begin position="1"/>
        <end position="78"/>
    </location>
</feature>
<dbReference type="PROSITE" id="PS00641">
    <property type="entry name" value="COMPLEX1_75K_1"/>
    <property type="match status" value="1"/>
</dbReference>
<proteinExistence type="inferred from homology"/>
<dbReference type="SMART" id="SM00929">
    <property type="entry name" value="NADH-G_4Fe-4S_3"/>
    <property type="match status" value="1"/>
</dbReference>
<keyword evidence="4" id="KW-0479">Metal-binding</keyword>
<keyword evidence="5" id="KW-1278">Translocase</keyword>
<dbReference type="Gene3D" id="3.40.50.740">
    <property type="match status" value="2"/>
</dbReference>
<dbReference type="PROSITE" id="PS51085">
    <property type="entry name" value="2FE2S_FER_2"/>
    <property type="match status" value="1"/>
</dbReference>
<evidence type="ECO:0000313" key="13">
    <source>
        <dbReference type="EMBL" id="VAW88221.1"/>
    </source>
</evidence>
<evidence type="ECO:0000256" key="3">
    <source>
        <dbReference type="ARBA" id="ARBA00022485"/>
    </source>
</evidence>
<dbReference type="CDD" id="cd00207">
    <property type="entry name" value="fer2"/>
    <property type="match status" value="1"/>
</dbReference>
<evidence type="ECO:0000256" key="1">
    <source>
        <dbReference type="ARBA" id="ARBA00001966"/>
    </source>
</evidence>
<dbReference type="GO" id="GO:0008137">
    <property type="term" value="F:NADH dehydrogenase (ubiquinone) activity"/>
    <property type="evidence" value="ECO:0007669"/>
    <property type="project" value="InterPro"/>
</dbReference>
<comment type="similarity">
    <text evidence="2">Belongs to the complex I 75 kDa subunit family.</text>
</comment>
<feature type="domain" description="4Fe-4S Mo/W bis-MGD-type" evidence="11">
    <location>
        <begin position="215"/>
        <end position="271"/>
    </location>
</feature>
<dbReference type="PANTHER" id="PTHR43105:SF13">
    <property type="entry name" value="NADH-UBIQUINONE OXIDOREDUCTASE 75 KDA SUBUNIT, MITOCHONDRIAL"/>
    <property type="match status" value="1"/>
</dbReference>
<organism evidence="13">
    <name type="scientific">hydrothermal vent metagenome</name>
    <dbReference type="NCBI Taxonomy" id="652676"/>
    <lineage>
        <taxon>unclassified sequences</taxon>
        <taxon>metagenomes</taxon>
        <taxon>ecological metagenomes</taxon>
    </lineage>
</organism>
<evidence type="ECO:0000259" key="11">
    <source>
        <dbReference type="PROSITE" id="PS51669"/>
    </source>
</evidence>
<dbReference type="EMBL" id="UOFO01000142">
    <property type="protein sequence ID" value="VAW88221.1"/>
    <property type="molecule type" value="Genomic_DNA"/>
</dbReference>
<dbReference type="SUPFAM" id="SSF54292">
    <property type="entry name" value="2Fe-2S ferredoxin-like"/>
    <property type="match status" value="1"/>
</dbReference>
<reference evidence="13" key="1">
    <citation type="submission" date="2018-06" db="EMBL/GenBank/DDBJ databases">
        <authorList>
            <person name="Zhirakovskaya E."/>
        </authorList>
    </citation>
    <scope>NUCLEOTIDE SEQUENCE</scope>
</reference>
<accession>A0A3B0Z9J9</accession>
<name>A0A3B0Z9J9_9ZZZZ</name>
<dbReference type="InterPro" id="IPR001041">
    <property type="entry name" value="2Fe-2S_ferredoxin-type"/>
</dbReference>
<dbReference type="PROSITE" id="PS51669">
    <property type="entry name" value="4FE4S_MOW_BIS_MGD"/>
    <property type="match status" value="1"/>
</dbReference>
<dbReference type="FunFam" id="3.30.70.20:FF:000002">
    <property type="entry name" value="NADH-ubiquinone oxidoreductase 75 kDa subunit"/>
    <property type="match status" value="1"/>
</dbReference>
<dbReference type="Pfam" id="PF22117">
    <property type="entry name" value="Fer4_Nqo3"/>
    <property type="match status" value="1"/>
</dbReference>
<dbReference type="PANTHER" id="PTHR43105">
    <property type="entry name" value="RESPIRATORY NITRATE REDUCTASE"/>
    <property type="match status" value="1"/>
</dbReference>
<gene>
    <name evidence="13" type="ORF">MNBD_GAMMA16-965</name>
</gene>
<dbReference type="Gene3D" id="3.40.228.10">
    <property type="entry name" value="Dimethylsulfoxide Reductase, domain 2"/>
    <property type="match status" value="1"/>
</dbReference>
<dbReference type="InterPro" id="IPR036010">
    <property type="entry name" value="2Fe-2S_ferredoxin-like_sf"/>
</dbReference>
<keyword evidence="6" id="KW-0408">Iron</keyword>
<evidence type="ECO:0000256" key="2">
    <source>
        <dbReference type="ARBA" id="ARBA00005404"/>
    </source>
</evidence>
<dbReference type="Gene3D" id="3.30.70.20">
    <property type="match status" value="1"/>
</dbReference>
<dbReference type="InterPro" id="IPR019574">
    <property type="entry name" value="NADH_UbQ_OxRdtase_Gsu_4Fe4S-bd"/>
</dbReference>
<dbReference type="SUPFAM" id="SSF53706">
    <property type="entry name" value="Formate dehydrogenase/DMSO reductase, domains 1-3"/>
    <property type="match status" value="1"/>
</dbReference>
<dbReference type="InterPro" id="IPR006656">
    <property type="entry name" value="Mopterin_OxRdtase"/>
</dbReference>
<evidence type="ECO:0000256" key="7">
    <source>
        <dbReference type="ARBA" id="ARBA00023014"/>
    </source>
</evidence>
<dbReference type="InterPro" id="IPR006963">
    <property type="entry name" value="Mopterin_OxRdtase_4Fe-4S_dom"/>
</dbReference>
<dbReference type="InterPro" id="IPR054351">
    <property type="entry name" value="NADH_UbQ_OxRdtase_ferredoxin"/>
</dbReference>
<comment type="cofactor">
    <cofactor evidence="9">
        <name>[2Fe-2S] cluster</name>
        <dbReference type="ChEBI" id="CHEBI:190135"/>
    </cofactor>
</comment>
<dbReference type="PROSITE" id="PS51839">
    <property type="entry name" value="4FE4S_HC3"/>
    <property type="match status" value="1"/>
</dbReference>
<dbReference type="PROSITE" id="PS00642">
    <property type="entry name" value="COMPLEX1_75K_2"/>
    <property type="match status" value="1"/>
</dbReference>
<dbReference type="Pfam" id="PF13510">
    <property type="entry name" value="Fer2_4"/>
    <property type="match status" value="1"/>
</dbReference>
<dbReference type="Pfam" id="PF22151">
    <property type="entry name" value="Fer4_NDSU1"/>
    <property type="match status" value="1"/>
</dbReference>
<dbReference type="GO" id="GO:0042773">
    <property type="term" value="P:ATP synthesis coupled electron transport"/>
    <property type="evidence" value="ECO:0007669"/>
    <property type="project" value="InterPro"/>
</dbReference>
<evidence type="ECO:0000256" key="5">
    <source>
        <dbReference type="ARBA" id="ARBA00022967"/>
    </source>
</evidence>
<evidence type="ECO:0000256" key="8">
    <source>
        <dbReference type="ARBA" id="ARBA00023027"/>
    </source>
</evidence>
<dbReference type="InterPro" id="IPR010228">
    <property type="entry name" value="NADH_UbQ_OxRdtase_Gsu"/>
</dbReference>
<feature type="domain" description="4Fe-4S His(Cys)3-ligated-type" evidence="12">
    <location>
        <begin position="78"/>
        <end position="117"/>
    </location>
</feature>
<keyword evidence="7" id="KW-0411">Iron-sulfur</keyword>
<dbReference type="PROSITE" id="PS00643">
    <property type="entry name" value="COMPLEX1_75K_3"/>
    <property type="match status" value="1"/>
</dbReference>
<dbReference type="GO" id="GO:0016651">
    <property type="term" value="F:oxidoreductase activity, acting on NAD(P)H"/>
    <property type="evidence" value="ECO:0007669"/>
    <property type="project" value="InterPro"/>
</dbReference>
<keyword evidence="13" id="KW-0560">Oxidoreductase</keyword>
<dbReference type="Pfam" id="PF10588">
    <property type="entry name" value="NADH-G_4Fe-4S_3"/>
    <property type="match status" value="1"/>
</dbReference>
<sequence>MVNIEIDGLKIEAQDGAMLIEAADAAGIPIPRFCYHKKLSVAANCRMCLVDVEKAAKPLPACATPVTEGMKVLTQSHKAISAQKGVMEFLLINHPLDCPICDQGGECDLQDLAVGYGASHSRYNENKRVVKNQDIGPLIATDMTRCIHCTRCVRFGEEIAGIRELGATGRGEHMEIGTYVANTVSSELSGNVIDLCPVGALTSKPFRYSARNWEMKRHPSIAGHDCVGSNIDVDVRNNNIMRVVPRENETINETWLSDRDRFAYEGLNKDRLTAPMIKQSGEWQRVSWDTALEFTLNGVKGLISRHGAEHLAALISPSATLEEMYLLQKLVRGLGSSNIDHRIRQLDFSEQNRAPVFPYLGQSIESLGQSDSVLLVGANITKDQPILGHRIRQAAIYGAKVMCVNSTDYNFNMPLAEKIIVDAAGIEMGLAGIAKALLKTANKNAVPSGINKLLKPITVTSTHEKIASHLSKAKHSSVLLGLSAGSHPAFSTLYALAECIATLSGAKLGSLTLGSNSAGAWLSGAVPHRVAVSANASSNEGSTGLDAAQMFAAPRKGYFLFGLEPEFDSVDPGTVTQSLKDAEFVVSFSSYTSEALSDVADVFLPISPYTETSGTFVNVEGRWQSFNGVVSPQQDTRPAWRILRVLGNLFELDGFEYMSSIEVRDELKEQVGELGLNNNRKWQCPDSLGKASEEVSRVAEVPIYGADAIVRRAASLSITADAADSAVSIAMNQL</sequence>
<comment type="cofactor">
    <cofactor evidence="1">
        <name>[4Fe-4S] cluster</name>
        <dbReference type="ChEBI" id="CHEBI:49883"/>
    </cofactor>
</comment>
<keyword evidence="13" id="KW-0830">Ubiquinone</keyword>